<dbReference type="PANTHER" id="PTHR42749:SF1">
    <property type="entry name" value="CELL SHAPE-DETERMINING PROTEIN MREB"/>
    <property type="match status" value="1"/>
</dbReference>
<dbReference type="EMBL" id="KQ947406">
    <property type="protein sequence ID" value="KUJ22737.1"/>
    <property type="molecule type" value="Genomic_DNA"/>
</dbReference>
<evidence type="ECO:0000313" key="3">
    <source>
        <dbReference type="Proteomes" id="UP000070700"/>
    </source>
</evidence>
<gene>
    <name evidence="2" type="ORF">LY89DRAFT_714475</name>
</gene>
<dbReference type="GeneID" id="28827859"/>
<dbReference type="RefSeq" id="XP_018077092.1">
    <property type="nucleotide sequence ID" value="XM_018218133.1"/>
</dbReference>
<organism evidence="2 3">
    <name type="scientific">Mollisia scopiformis</name>
    <name type="common">Conifer needle endophyte fungus</name>
    <name type="synonym">Phialocephala scopiformis</name>
    <dbReference type="NCBI Taxonomy" id="149040"/>
    <lineage>
        <taxon>Eukaryota</taxon>
        <taxon>Fungi</taxon>
        <taxon>Dikarya</taxon>
        <taxon>Ascomycota</taxon>
        <taxon>Pezizomycotina</taxon>
        <taxon>Leotiomycetes</taxon>
        <taxon>Helotiales</taxon>
        <taxon>Mollisiaceae</taxon>
        <taxon>Mollisia</taxon>
    </lineage>
</organism>
<dbReference type="CDD" id="cd10170">
    <property type="entry name" value="ASKHA_NBD_HSP70"/>
    <property type="match status" value="1"/>
</dbReference>
<dbReference type="OrthoDB" id="2394218at2759"/>
<dbReference type="Gene3D" id="3.90.640.10">
    <property type="entry name" value="Actin, Chain A, domain 4"/>
    <property type="match status" value="1"/>
</dbReference>
<name>A0A194XSN1_MOLSC</name>
<sequence>MPSSTKVDLIVGIDFGMTCSGVAYARPKMKSPKLIQEWPGTARPGELNNKVPSLLLYGRDNSVKSWGFGCQTSQKKKEWFKRYLDERVFIEGLARSQQQNPDEDPPYATIQEVRKCYEDYMTCLYNHISDKIQKDESWESKRVEFIFSLPTTFTTPQITNSLRPLLTNAGFGTGGRRHSVAFGLTEPQASAVYTAVDQTTEFEDGDIMLVCDAGGGTTDLAILQKEGDDDDGTQLKELLPVAGYNFGSTNIDESFCALVEQRLQGAEGLELKENTAWTMMHSAEFQSWKRVFGTLDEKQFKEFPVKVPALKIKVSNEKAGITLGSMMFSHDDFKKLFDVEVDKMIKYIKNQMNIMSGKCPNKKIDYLVLSGGLGSSAYVQKRLKEAFTGYNAHAVAPSLKVIAAENDEPQLAVVKGLVWDQMQRQKTGKAVLKERIARASYGVVCDVPYDKKKDIGHTPVEDPIDGKQMLKGHIVWVIKKDHPISVDDAKMHEFTRVFPRGHSRKWKSSIVICHNDPYDLPNNTRNGKNWNPDVKELAEVESDLSAVSHKKFVEHQGKRSFFRKGEPYYEARYDVKFVIGAAADARFELWFQGQQWTSPNAIKIDWQEGANVPAHPAEASPKKFFSTGRSRRKYEWGTDDDD</sequence>
<dbReference type="SUPFAM" id="SSF53067">
    <property type="entry name" value="Actin-like ATPase domain"/>
    <property type="match status" value="2"/>
</dbReference>
<dbReference type="Proteomes" id="UP000070700">
    <property type="component" value="Unassembled WGS sequence"/>
</dbReference>
<dbReference type="InParanoid" id="A0A194XSN1"/>
<keyword evidence="3" id="KW-1185">Reference proteome</keyword>
<dbReference type="PANTHER" id="PTHR42749">
    <property type="entry name" value="CELL SHAPE-DETERMINING PROTEIN MREB"/>
    <property type="match status" value="1"/>
</dbReference>
<dbReference type="Gene3D" id="3.30.420.40">
    <property type="match status" value="2"/>
</dbReference>
<evidence type="ECO:0000256" key="1">
    <source>
        <dbReference type="SAM" id="MobiDB-lite"/>
    </source>
</evidence>
<dbReference type="AlphaFoldDB" id="A0A194XSN1"/>
<protein>
    <submittedName>
        <fullName evidence="2">Uncharacterized protein</fullName>
    </submittedName>
</protein>
<proteinExistence type="predicted"/>
<reference evidence="2 3" key="1">
    <citation type="submission" date="2015-10" db="EMBL/GenBank/DDBJ databases">
        <title>Full genome of DAOMC 229536 Phialocephala scopiformis, a fungal endophyte of spruce producing the potent anti-insectan compound rugulosin.</title>
        <authorList>
            <consortium name="DOE Joint Genome Institute"/>
            <person name="Walker A.K."/>
            <person name="Frasz S.L."/>
            <person name="Seifert K.A."/>
            <person name="Miller J.D."/>
            <person name="Mondo S.J."/>
            <person name="Labutti K."/>
            <person name="Lipzen A."/>
            <person name="Dockter R."/>
            <person name="Kennedy M."/>
            <person name="Grigoriev I.V."/>
            <person name="Spatafora J.W."/>
        </authorList>
    </citation>
    <scope>NUCLEOTIDE SEQUENCE [LARGE SCALE GENOMIC DNA]</scope>
    <source>
        <strain evidence="2 3">CBS 120377</strain>
    </source>
</reference>
<dbReference type="KEGG" id="psco:LY89DRAFT_714475"/>
<dbReference type="STRING" id="149040.A0A194XSN1"/>
<dbReference type="InterPro" id="IPR043129">
    <property type="entry name" value="ATPase_NBD"/>
</dbReference>
<accession>A0A194XSN1</accession>
<feature type="region of interest" description="Disordered" evidence="1">
    <location>
        <begin position="612"/>
        <end position="642"/>
    </location>
</feature>
<evidence type="ECO:0000313" key="2">
    <source>
        <dbReference type="EMBL" id="KUJ22737.1"/>
    </source>
</evidence>